<dbReference type="PANTHER" id="PTHR35563">
    <property type="entry name" value="BARREL METAL-DEPENDENT HYDROLASE, PUTATIVE (AFU_ORTHOLOGUE AFUA_1G16240)-RELATED"/>
    <property type="match status" value="1"/>
</dbReference>
<comment type="caution">
    <text evidence="2">The sequence shown here is derived from an EMBL/GenBank/DDBJ whole genome shotgun (WGS) entry which is preliminary data.</text>
</comment>
<evidence type="ECO:0000313" key="3">
    <source>
        <dbReference type="Proteomes" id="UP001501671"/>
    </source>
</evidence>
<dbReference type="InterPro" id="IPR032466">
    <property type="entry name" value="Metal_Hydrolase"/>
</dbReference>
<sequence length="286" mass="31974">MAVTEPTDNRAKLGAICDTHIHIFESRERYPLKAGELRSQPPDAPLSRFLQASEPEGVRRVAFDQPSHYGYDNSCILDAVATLGQDRARAIVAIDENTVTDAELDALHARGARAIRVNYGYRSTDPDITRRAAEHARKLAARAAERGWHLEFLVPNRTLRDLLPTLAELPCDFSVGHMGVFPAAQGVEQDGFADFLRLHAQGRCWVKFTGVYRISKAPGFADIAPLARAFVQNNPERIVWGSDWPFLSHLDLVSYPQLLSLFESWVPDAATRRKILVDNPSRLFGF</sequence>
<keyword evidence="3" id="KW-1185">Reference proteome</keyword>
<dbReference type="Proteomes" id="UP001501671">
    <property type="component" value="Unassembled WGS sequence"/>
</dbReference>
<dbReference type="SUPFAM" id="SSF51556">
    <property type="entry name" value="Metallo-dependent hydrolases"/>
    <property type="match status" value="1"/>
</dbReference>
<name>A0ABP8GTC6_9BURK</name>
<evidence type="ECO:0000259" key="1">
    <source>
        <dbReference type="Pfam" id="PF04909"/>
    </source>
</evidence>
<dbReference type="InterPro" id="IPR052358">
    <property type="entry name" value="Aro_Compnd_Degr_Hydrolases"/>
</dbReference>
<organism evidence="2 3">
    <name type="scientific">Pigmentiphaga soli</name>
    <dbReference type="NCBI Taxonomy" id="1007095"/>
    <lineage>
        <taxon>Bacteria</taxon>
        <taxon>Pseudomonadati</taxon>
        <taxon>Pseudomonadota</taxon>
        <taxon>Betaproteobacteria</taxon>
        <taxon>Burkholderiales</taxon>
        <taxon>Alcaligenaceae</taxon>
        <taxon>Pigmentiphaga</taxon>
    </lineage>
</organism>
<feature type="domain" description="Amidohydrolase-related" evidence="1">
    <location>
        <begin position="17"/>
        <end position="286"/>
    </location>
</feature>
<accession>A0ABP8GTC6</accession>
<proteinExistence type="predicted"/>
<dbReference type="Pfam" id="PF04909">
    <property type="entry name" value="Amidohydro_2"/>
    <property type="match status" value="1"/>
</dbReference>
<gene>
    <name evidence="2" type="ORF">GCM10023144_16120</name>
</gene>
<dbReference type="Gene3D" id="3.20.20.140">
    <property type="entry name" value="Metal-dependent hydrolases"/>
    <property type="match status" value="1"/>
</dbReference>
<protein>
    <submittedName>
        <fullName evidence="2">Amidohydrolase family protein</fullName>
    </submittedName>
</protein>
<dbReference type="EMBL" id="BAABFO010000006">
    <property type="protein sequence ID" value="GAA4329398.1"/>
    <property type="molecule type" value="Genomic_DNA"/>
</dbReference>
<dbReference type="PANTHER" id="PTHR35563:SF2">
    <property type="entry name" value="BARREL METAL-DEPENDENT HYDROLASE, PUTATIVE (AFU_ORTHOLOGUE AFUA_1G16240)-RELATED"/>
    <property type="match status" value="1"/>
</dbReference>
<evidence type="ECO:0000313" key="2">
    <source>
        <dbReference type="EMBL" id="GAA4329398.1"/>
    </source>
</evidence>
<reference evidence="3" key="1">
    <citation type="journal article" date="2019" name="Int. J. Syst. Evol. Microbiol.">
        <title>The Global Catalogue of Microorganisms (GCM) 10K type strain sequencing project: providing services to taxonomists for standard genome sequencing and annotation.</title>
        <authorList>
            <consortium name="The Broad Institute Genomics Platform"/>
            <consortium name="The Broad Institute Genome Sequencing Center for Infectious Disease"/>
            <person name="Wu L."/>
            <person name="Ma J."/>
        </authorList>
    </citation>
    <scope>NUCLEOTIDE SEQUENCE [LARGE SCALE GENOMIC DNA]</scope>
    <source>
        <strain evidence="3">JCM 17666</strain>
    </source>
</reference>
<dbReference type="InterPro" id="IPR006680">
    <property type="entry name" value="Amidohydro-rel"/>
</dbReference>